<protein>
    <recommendedName>
        <fullName evidence="9">Zn(2)-C6 fungal-type domain-containing protein</fullName>
    </recommendedName>
</protein>
<proteinExistence type="predicted"/>
<evidence type="ECO:0000256" key="7">
    <source>
        <dbReference type="ARBA" id="ARBA00023242"/>
    </source>
</evidence>
<comment type="subcellular location">
    <subcellularLocation>
        <location evidence="1">Nucleus</location>
    </subcellularLocation>
</comment>
<name>A0AAW0GS86_9APHY</name>
<evidence type="ECO:0000256" key="6">
    <source>
        <dbReference type="ARBA" id="ARBA00023163"/>
    </source>
</evidence>
<evidence type="ECO:0000256" key="2">
    <source>
        <dbReference type="ARBA" id="ARBA00022723"/>
    </source>
</evidence>
<evidence type="ECO:0000256" key="4">
    <source>
        <dbReference type="ARBA" id="ARBA00023015"/>
    </source>
</evidence>
<keyword evidence="6" id="KW-0804">Transcription</keyword>
<dbReference type="GO" id="GO:0000981">
    <property type="term" value="F:DNA-binding transcription factor activity, RNA polymerase II-specific"/>
    <property type="evidence" value="ECO:0007669"/>
    <property type="project" value="InterPro"/>
</dbReference>
<dbReference type="AlphaFoldDB" id="A0AAW0GS86"/>
<accession>A0AAW0GS86</accession>
<dbReference type="InterPro" id="IPR001138">
    <property type="entry name" value="Zn2Cys6_DnaBD"/>
</dbReference>
<dbReference type="PROSITE" id="PS50048">
    <property type="entry name" value="ZN2_CY6_FUNGAL_2"/>
    <property type="match status" value="1"/>
</dbReference>
<evidence type="ECO:0000256" key="3">
    <source>
        <dbReference type="ARBA" id="ARBA00022833"/>
    </source>
</evidence>
<dbReference type="SMART" id="SM00066">
    <property type="entry name" value="GAL4"/>
    <property type="match status" value="1"/>
</dbReference>
<dbReference type="PANTHER" id="PTHR31313:SF81">
    <property type="entry name" value="TY1 ENHANCER ACTIVATOR"/>
    <property type="match status" value="1"/>
</dbReference>
<dbReference type="SUPFAM" id="SSF57701">
    <property type="entry name" value="Zn2/Cys6 DNA-binding domain"/>
    <property type="match status" value="1"/>
</dbReference>
<evidence type="ECO:0000256" key="1">
    <source>
        <dbReference type="ARBA" id="ARBA00004123"/>
    </source>
</evidence>
<keyword evidence="4" id="KW-0805">Transcription regulation</keyword>
<keyword evidence="7" id="KW-0539">Nucleus</keyword>
<feature type="compositionally biased region" description="Basic and acidic residues" evidence="8">
    <location>
        <begin position="119"/>
        <end position="128"/>
    </location>
</feature>
<dbReference type="GO" id="GO:0003677">
    <property type="term" value="F:DNA binding"/>
    <property type="evidence" value="ECO:0007669"/>
    <property type="project" value="UniProtKB-KW"/>
</dbReference>
<evidence type="ECO:0000259" key="9">
    <source>
        <dbReference type="PROSITE" id="PS50048"/>
    </source>
</evidence>
<reference evidence="10 11" key="1">
    <citation type="submission" date="2022-09" db="EMBL/GenBank/DDBJ databases">
        <authorList>
            <person name="Palmer J.M."/>
        </authorList>
    </citation>
    <scope>NUCLEOTIDE SEQUENCE [LARGE SCALE GENOMIC DNA]</scope>
    <source>
        <strain evidence="10 11">DSM 7382</strain>
    </source>
</reference>
<gene>
    <name evidence="10" type="ORF">QCA50_000748</name>
</gene>
<evidence type="ECO:0000313" key="11">
    <source>
        <dbReference type="Proteomes" id="UP001385951"/>
    </source>
</evidence>
<comment type="caution">
    <text evidence="10">The sequence shown here is derived from an EMBL/GenBank/DDBJ whole genome shotgun (WGS) entry which is preliminary data.</text>
</comment>
<dbReference type="InterPro" id="IPR051615">
    <property type="entry name" value="Transcr_Regulatory_Elem"/>
</dbReference>
<evidence type="ECO:0000313" key="10">
    <source>
        <dbReference type="EMBL" id="KAK7696105.1"/>
    </source>
</evidence>
<keyword evidence="2" id="KW-0479">Metal-binding</keyword>
<dbReference type="Proteomes" id="UP001385951">
    <property type="component" value="Unassembled WGS sequence"/>
</dbReference>
<dbReference type="PANTHER" id="PTHR31313">
    <property type="entry name" value="TY1 ENHANCER ACTIVATOR"/>
    <property type="match status" value="1"/>
</dbReference>
<dbReference type="EMBL" id="JASBNA010000001">
    <property type="protein sequence ID" value="KAK7696105.1"/>
    <property type="molecule type" value="Genomic_DNA"/>
</dbReference>
<evidence type="ECO:0000256" key="5">
    <source>
        <dbReference type="ARBA" id="ARBA00023125"/>
    </source>
</evidence>
<dbReference type="PROSITE" id="PS00463">
    <property type="entry name" value="ZN2_CY6_FUNGAL_1"/>
    <property type="match status" value="1"/>
</dbReference>
<dbReference type="Pfam" id="PF00172">
    <property type="entry name" value="Zn_clus"/>
    <property type="match status" value="1"/>
</dbReference>
<feature type="region of interest" description="Disordered" evidence="8">
    <location>
        <begin position="30"/>
        <end position="64"/>
    </location>
</feature>
<keyword evidence="3" id="KW-0862">Zinc</keyword>
<dbReference type="CDD" id="cd12148">
    <property type="entry name" value="fungal_TF_MHR"/>
    <property type="match status" value="1"/>
</dbReference>
<dbReference type="GO" id="GO:0005634">
    <property type="term" value="C:nucleus"/>
    <property type="evidence" value="ECO:0007669"/>
    <property type="project" value="UniProtKB-SubCell"/>
</dbReference>
<feature type="region of interest" description="Disordered" evidence="8">
    <location>
        <begin position="87"/>
        <end position="140"/>
    </location>
</feature>
<dbReference type="Gene3D" id="4.10.240.10">
    <property type="entry name" value="Zn(2)-C6 fungal-type DNA-binding domain"/>
    <property type="match status" value="1"/>
</dbReference>
<feature type="compositionally biased region" description="Basic and acidic residues" evidence="8">
    <location>
        <begin position="87"/>
        <end position="96"/>
    </location>
</feature>
<keyword evidence="11" id="KW-1185">Reference proteome</keyword>
<dbReference type="InterPro" id="IPR036864">
    <property type="entry name" value="Zn2-C6_fun-type_DNA-bd_sf"/>
</dbReference>
<dbReference type="CDD" id="cd00067">
    <property type="entry name" value="GAL4"/>
    <property type="match status" value="1"/>
</dbReference>
<dbReference type="GO" id="GO:0008270">
    <property type="term" value="F:zinc ion binding"/>
    <property type="evidence" value="ECO:0007669"/>
    <property type="project" value="InterPro"/>
</dbReference>
<sequence>MKEEKKRTKSEGGRGTYVRQACNHCRRRKSKCDGQEPVCGPCRDSGREAECTWGKETAKKARTQQHFESLMNHIKGLERRVHELEGELQRTRDPHAQPEAGPSTLPSSLSDKASPLAKSESDDADGHLDSSGNSTDGSDIDRLIAPTRNLVLGERDLELYGLTSAFRLAPERSSECSCPDENCMHKLEREGTPVSPYVDWARHLPPECPLHREEHDKLLDLFFKFFSAWCMRTVPEFFLRDMLRALSLPANQPALRTAHYSPMLHNSILALAAAFSDDPNKRAIPYRDYFAKKAKAILIEIAKSQVLHVYLRSRYWAVTMQQTESKD</sequence>
<keyword evidence="5" id="KW-0238">DNA-binding</keyword>
<evidence type="ECO:0000256" key="8">
    <source>
        <dbReference type="SAM" id="MobiDB-lite"/>
    </source>
</evidence>
<organism evidence="10 11">
    <name type="scientific">Cerrena zonata</name>
    <dbReference type="NCBI Taxonomy" id="2478898"/>
    <lineage>
        <taxon>Eukaryota</taxon>
        <taxon>Fungi</taxon>
        <taxon>Dikarya</taxon>
        <taxon>Basidiomycota</taxon>
        <taxon>Agaricomycotina</taxon>
        <taxon>Agaricomycetes</taxon>
        <taxon>Polyporales</taxon>
        <taxon>Cerrenaceae</taxon>
        <taxon>Cerrena</taxon>
    </lineage>
</organism>
<feature type="domain" description="Zn(2)-C6 fungal-type" evidence="9">
    <location>
        <begin position="21"/>
        <end position="53"/>
    </location>
</feature>